<dbReference type="Gene3D" id="3.40.50.720">
    <property type="entry name" value="NAD(P)-binding Rossmann-like Domain"/>
    <property type="match status" value="2"/>
</dbReference>
<dbReference type="InterPro" id="IPR036291">
    <property type="entry name" value="NAD(P)-bd_dom_sf"/>
</dbReference>
<dbReference type="InterPro" id="IPR050418">
    <property type="entry name" value="D-iso_2-hydroxyacid_DH_PdxB"/>
</dbReference>
<dbReference type="SUPFAM" id="SSF52283">
    <property type="entry name" value="Formate/glycerate dehydrogenase catalytic domain-like"/>
    <property type="match status" value="1"/>
</dbReference>
<dbReference type="PANTHER" id="PTHR43761:SF1">
    <property type="entry name" value="D-ISOMER SPECIFIC 2-HYDROXYACID DEHYDROGENASE CATALYTIC DOMAIN-CONTAINING PROTEIN-RELATED"/>
    <property type="match status" value="1"/>
</dbReference>
<evidence type="ECO:0000256" key="2">
    <source>
        <dbReference type="ARBA" id="ARBA00023002"/>
    </source>
</evidence>
<dbReference type="PROSITE" id="PS00671">
    <property type="entry name" value="D_2_HYDROXYACID_DH_3"/>
    <property type="match status" value="1"/>
</dbReference>
<organism evidence="7 8">
    <name type="scientific">Acetomicrobium hydrogeniformans</name>
    <dbReference type="NCBI Taxonomy" id="649746"/>
    <lineage>
        <taxon>Bacteria</taxon>
        <taxon>Thermotogati</taxon>
        <taxon>Synergistota</taxon>
        <taxon>Synergistia</taxon>
        <taxon>Synergistales</taxon>
        <taxon>Acetomicrobiaceae</taxon>
        <taxon>Acetomicrobium</taxon>
    </lineage>
</organism>
<dbReference type="FunFam" id="3.40.50.720:FF:000203">
    <property type="entry name" value="D-3-phosphoglycerate dehydrogenase (SerA)"/>
    <property type="match status" value="1"/>
</dbReference>
<protein>
    <submittedName>
        <fullName evidence="7">2-hydroxyacid dehydrogenase</fullName>
    </submittedName>
</protein>
<dbReference type="PROSITE" id="PS00065">
    <property type="entry name" value="D_2_HYDROXYACID_DH_1"/>
    <property type="match status" value="1"/>
</dbReference>
<dbReference type="AlphaFoldDB" id="A0A7V6ZFL5"/>
<comment type="similarity">
    <text evidence="1 4">Belongs to the D-isomer specific 2-hydroxyacid dehydrogenase family.</text>
</comment>
<keyword evidence="2 4" id="KW-0560">Oxidoreductase</keyword>
<dbReference type="InterPro" id="IPR029752">
    <property type="entry name" value="D-isomer_DH_CS1"/>
</dbReference>
<feature type="domain" description="D-isomer specific 2-hydroxyacid dehydrogenase NAD-binding" evidence="6">
    <location>
        <begin position="127"/>
        <end position="305"/>
    </location>
</feature>
<comment type="caution">
    <text evidence="7">The sequence shown here is derived from an EMBL/GenBank/DDBJ whole genome shotgun (WGS) entry which is preliminary data.</text>
</comment>
<evidence type="ECO:0000259" key="5">
    <source>
        <dbReference type="Pfam" id="PF00389"/>
    </source>
</evidence>
<dbReference type="RefSeq" id="WP_273003346.1">
    <property type="nucleotide sequence ID" value="NZ_DURU01000138.1"/>
</dbReference>
<dbReference type="PANTHER" id="PTHR43761">
    <property type="entry name" value="D-ISOMER SPECIFIC 2-HYDROXYACID DEHYDROGENASE FAMILY PROTEIN (AFU_ORTHOLOGUE AFUA_1G13630)"/>
    <property type="match status" value="1"/>
</dbReference>
<name>A0A7V6ZFL5_9BACT</name>
<dbReference type="SUPFAM" id="SSF51735">
    <property type="entry name" value="NAD(P)-binding Rossmann-fold domains"/>
    <property type="match status" value="1"/>
</dbReference>
<proteinExistence type="inferred from homology"/>
<feature type="domain" description="D-isomer specific 2-hydroxyacid dehydrogenase catalytic" evidence="5">
    <location>
        <begin position="49"/>
        <end position="337"/>
    </location>
</feature>
<dbReference type="InterPro" id="IPR006139">
    <property type="entry name" value="D-isomer_2_OHA_DH_cat_dom"/>
</dbReference>
<dbReference type="InterPro" id="IPR006140">
    <property type="entry name" value="D-isomer_DH_NAD-bd"/>
</dbReference>
<dbReference type="Pfam" id="PF00389">
    <property type="entry name" value="2-Hacid_dh"/>
    <property type="match status" value="1"/>
</dbReference>
<dbReference type="CDD" id="cd12171">
    <property type="entry name" value="2-Hacid_dh_10"/>
    <property type="match status" value="1"/>
</dbReference>
<dbReference type="GO" id="GO:0051287">
    <property type="term" value="F:NAD binding"/>
    <property type="evidence" value="ECO:0007669"/>
    <property type="project" value="InterPro"/>
</dbReference>
<dbReference type="Proteomes" id="UP000525027">
    <property type="component" value="Unassembled WGS sequence"/>
</dbReference>
<evidence type="ECO:0000256" key="3">
    <source>
        <dbReference type="ARBA" id="ARBA00023027"/>
    </source>
</evidence>
<dbReference type="GO" id="GO:0016616">
    <property type="term" value="F:oxidoreductase activity, acting on the CH-OH group of donors, NAD or NADP as acceptor"/>
    <property type="evidence" value="ECO:0007669"/>
    <property type="project" value="InterPro"/>
</dbReference>
<reference evidence="7 8" key="1">
    <citation type="journal article" date="2020" name="Biotechnol. Biofuels">
        <title>New insights from the biogas microbiome by comprehensive genome-resolved metagenomics of nearly 1600 species originating from multiple anaerobic digesters.</title>
        <authorList>
            <person name="Campanaro S."/>
            <person name="Treu L."/>
            <person name="Rodriguez-R L.M."/>
            <person name="Kovalovszki A."/>
            <person name="Ziels R.M."/>
            <person name="Maus I."/>
            <person name="Zhu X."/>
            <person name="Kougias P.G."/>
            <person name="Basile A."/>
            <person name="Luo G."/>
            <person name="Schluter A."/>
            <person name="Konstantinidis K.T."/>
            <person name="Angelidaki I."/>
        </authorList>
    </citation>
    <scope>NUCLEOTIDE SEQUENCE [LARGE SCALE GENOMIC DNA]</scope>
    <source>
        <strain evidence="7">AS25fmACSIPFO_94</strain>
    </source>
</reference>
<keyword evidence="3" id="KW-0520">NAD</keyword>
<accession>A0A7V6ZFL5</accession>
<evidence type="ECO:0000313" key="7">
    <source>
        <dbReference type="EMBL" id="HHZ04971.1"/>
    </source>
</evidence>
<evidence type="ECO:0000256" key="4">
    <source>
        <dbReference type="RuleBase" id="RU003719"/>
    </source>
</evidence>
<sequence>MKFLVVGDGFVKSFLFVDVFRKYFPDAEFVEHEVPWPNEPFYDTDEVKECSGTPDELMPLVKDADVLVVDTAPVTKALLKAASKLKAVACTRGGPVNVNIKACTSMKIPLFNSPGRNESAVVEFTVGATLTLMKNMALGHYELKRGIWRGDLYLYDKVGPELSDLTVGIVGYGKVGRNVAKMFSLFGCQVLVYDPYVTPSIIEEEGHKSTSFEELLKTADVVSLHVRLSPETEKMMDESKFNLMKSTSYFVNTARGGIVDYDALYEALAKGKIKGAALDVFDPEPLPPDHPLTKLDNVLLTPHIAGASQKSAIRGIETVAESLYVYFDKGELKNCVNKEIFS</sequence>
<dbReference type="InterPro" id="IPR029753">
    <property type="entry name" value="D-isomer_DH_CS"/>
</dbReference>
<gene>
    <name evidence="7" type="ORF">GX397_07970</name>
</gene>
<evidence type="ECO:0000259" key="6">
    <source>
        <dbReference type="Pfam" id="PF02826"/>
    </source>
</evidence>
<evidence type="ECO:0000313" key="8">
    <source>
        <dbReference type="Proteomes" id="UP000525027"/>
    </source>
</evidence>
<dbReference type="Pfam" id="PF02826">
    <property type="entry name" value="2-Hacid_dh_C"/>
    <property type="match status" value="1"/>
</dbReference>
<dbReference type="EMBL" id="DURU01000138">
    <property type="protein sequence ID" value="HHZ04971.1"/>
    <property type="molecule type" value="Genomic_DNA"/>
</dbReference>
<evidence type="ECO:0000256" key="1">
    <source>
        <dbReference type="ARBA" id="ARBA00005854"/>
    </source>
</evidence>